<dbReference type="AlphaFoldDB" id="A0A845AMH5"/>
<comment type="caution">
    <text evidence="3">The sequence shown here is derived from an EMBL/GenBank/DDBJ whole genome shotgun (WGS) entry which is preliminary data.</text>
</comment>
<accession>A0A845AMH5</accession>
<dbReference type="GO" id="GO:0032259">
    <property type="term" value="P:methylation"/>
    <property type="evidence" value="ECO:0007669"/>
    <property type="project" value="UniProtKB-KW"/>
</dbReference>
<dbReference type="Gene3D" id="3.40.50.12710">
    <property type="match status" value="1"/>
</dbReference>
<gene>
    <name evidence="3" type="ORF">GRI58_05110</name>
</gene>
<keyword evidence="2 3" id="KW-0808">Transferase</keyword>
<evidence type="ECO:0000313" key="4">
    <source>
        <dbReference type="Proteomes" id="UP000439780"/>
    </source>
</evidence>
<keyword evidence="1 3" id="KW-0489">Methyltransferase</keyword>
<dbReference type="Pfam" id="PF02636">
    <property type="entry name" value="Methyltransf_28"/>
    <property type="match status" value="1"/>
</dbReference>
<reference evidence="3 4" key="1">
    <citation type="submission" date="2019-12" db="EMBL/GenBank/DDBJ databases">
        <title>Genomic-based taxomic classification of the family Erythrobacteraceae.</title>
        <authorList>
            <person name="Xu L."/>
        </authorList>
    </citation>
    <scope>NUCLEOTIDE SEQUENCE [LARGE SCALE GENOMIC DNA]</scope>
    <source>
        <strain evidence="3 4">KEMB 9005-328</strain>
    </source>
</reference>
<dbReference type="SUPFAM" id="SSF53335">
    <property type="entry name" value="S-adenosyl-L-methionine-dependent methyltransferases"/>
    <property type="match status" value="1"/>
</dbReference>
<dbReference type="InterPro" id="IPR003788">
    <property type="entry name" value="NDUFAF7"/>
</dbReference>
<dbReference type="EMBL" id="WTYA01000003">
    <property type="protein sequence ID" value="MXP28198.1"/>
    <property type="molecule type" value="Genomic_DNA"/>
</dbReference>
<sequence length="331" mass="35636">MGESNAHYYATRDPLGSGGDFVTAPEISQMFGEFVGLWLVDVWSRASPPVEPIYVELGPGRGTLARDILRTVKRFGLEPQVHLVEGSPALRDIQSSTVPGAQFHDSLDTVPRDAPWLLVANEFLDALPIHQLVKTVSGWRERMVALDGEEFAFIAGPQPLDAVVPDVFGRDPPGTVIETSPAAAAILRDVAQHLADKGGAGLWIDYGHLKPRTGSTMQAVRAHQKVDALAMPGEADLTAHVDFASLVLIARGEGTKVQTTTQGEWLVRLGLNIRAEKLKASAPDKAEEVEAARHRLTDPEEMGELFKVMALTGTGWPEGAGFTDEGQPADA</sequence>
<protein>
    <submittedName>
        <fullName evidence="3">Class I SAM-dependent methyltransferase</fullName>
    </submittedName>
</protein>
<evidence type="ECO:0000313" key="3">
    <source>
        <dbReference type="EMBL" id="MXP28198.1"/>
    </source>
</evidence>
<dbReference type="InterPro" id="IPR038375">
    <property type="entry name" value="NDUFAF7_sf"/>
</dbReference>
<dbReference type="PANTHER" id="PTHR12049">
    <property type="entry name" value="PROTEIN ARGININE METHYLTRANSFERASE NDUFAF7, MITOCHONDRIAL"/>
    <property type="match status" value="1"/>
</dbReference>
<dbReference type="OrthoDB" id="9794208at2"/>
<name>A0A845AMH5_9SPHN</name>
<evidence type="ECO:0000256" key="2">
    <source>
        <dbReference type="ARBA" id="ARBA00022679"/>
    </source>
</evidence>
<keyword evidence="4" id="KW-1185">Reference proteome</keyword>
<dbReference type="InterPro" id="IPR029063">
    <property type="entry name" value="SAM-dependent_MTases_sf"/>
</dbReference>
<dbReference type="Proteomes" id="UP000439780">
    <property type="component" value="Unassembled WGS sequence"/>
</dbReference>
<proteinExistence type="predicted"/>
<dbReference type="PANTHER" id="PTHR12049:SF7">
    <property type="entry name" value="PROTEIN ARGININE METHYLTRANSFERASE NDUFAF7, MITOCHONDRIAL"/>
    <property type="match status" value="1"/>
</dbReference>
<dbReference type="GO" id="GO:0035243">
    <property type="term" value="F:protein-arginine omega-N symmetric methyltransferase activity"/>
    <property type="evidence" value="ECO:0007669"/>
    <property type="project" value="TreeGrafter"/>
</dbReference>
<organism evidence="3 4">
    <name type="scientific">Qipengyuania algicida</name>
    <dbReference type="NCBI Taxonomy" id="1836209"/>
    <lineage>
        <taxon>Bacteria</taxon>
        <taxon>Pseudomonadati</taxon>
        <taxon>Pseudomonadota</taxon>
        <taxon>Alphaproteobacteria</taxon>
        <taxon>Sphingomonadales</taxon>
        <taxon>Erythrobacteraceae</taxon>
        <taxon>Qipengyuania</taxon>
    </lineage>
</organism>
<evidence type="ECO:0000256" key="1">
    <source>
        <dbReference type="ARBA" id="ARBA00022603"/>
    </source>
</evidence>